<evidence type="ECO:0000313" key="5">
    <source>
        <dbReference type="Proteomes" id="UP001382904"/>
    </source>
</evidence>
<dbReference type="SUPFAM" id="SSF55874">
    <property type="entry name" value="ATPase domain of HSP90 chaperone/DNA topoisomerase II/histidine kinase"/>
    <property type="match status" value="1"/>
</dbReference>
<feature type="domain" description="Histidine kinase/HSP90-like ATPase" evidence="3">
    <location>
        <begin position="3"/>
        <end position="48"/>
    </location>
</feature>
<dbReference type="Pfam" id="PF02518">
    <property type="entry name" value="HATPase_c"/>
    <property type="match status" value="1"/>
</dbReference>
<dbReference type="GO" id="GO:0005524">
    <property type="term" value="F:ATP binding"/>
    <property type="evidence" value="ECO:0007669"/>
    <property type="project" value="UniProtKB-KW"/>
</dbReference>
<protein>
    <submittedName>
        <fullName evidence="4">ATP-binding protein</fullName>
    </submittedName>
</protein>
<keyword evidence="5" id="KW-1185">Reference proteome</keyword>
<keyword evidence="1" id="KW-0418">Kinase</keyword>
<keyword evidence="4" id="KW-0547">Nucleotide-binding</keyword>
<keyword evidence="4" id="KW-0067">ATP-binding</keyword>
<dbReference type="InterPro" id="IPR003594">
    <property type="entry name" value="HATPase_dom"/>
</dbReference>
<dbReference type="PANTHER" id="PTHR35526">
    <property type="entry name" value="ANTI-SIGMA-F FACTOR RSBW-RELATED"/>
    <property type="match status" value="1"/>
</dbReference>
<dbReference type="Proteomes" id="UP001382904">
    <property type="component" value="Unassembled WGS sequence"/>
</dbReference>
<dbReference type="InterPro" id="IPR036890">
    <property type="entry name" value="HATPase_C_sf"/>
</dbReference>
<reference evidence="4 5" key="1">
    <citation type="submission" date="2024-03" db="EMBL/GenBank/DDBJ databases">
        <title>Novel Streptomyces species of biotechnological and ecological value are a feature of Machair soil.</title>
        <authorList>
            <person name="Prole J.R."/>
            <person name="Goodfellow M."/>
            <person name="Allenby N."/>
            <person name="Ward A.C."/>
        </authorList>
    </citation>
    <scope>NUCLEOTIDE SEQUENCE [LARGE SCALE GENOMIC DNA]</scope>
    <source>
        <strain evidence="4 5">MS1.HAVA.3</strain>
    </source>
</reference>
<evidence type="ECO:0000313" key="4">
    <source>
        <dbReference type="EMBL" id="MEJ8641644.1"/>
    </source>
</evidence>
<gene>
    <name evidence="4" type="ORF">WKI68_09540</name>
</gene>
<evidence type="ECO:0000259" key="3">
    <source>
        <dbReference type="Pfam" id="PF02518"/>
    </source>
</evidence>
<accession>A0ABU8U192</accession>
<feature type="region of interest" description="Disordered" evidence="2">
    <location>
        <begin position="36"/>
        <end position="59"/>
    </location>
</feature>
<feature type="compositionally biased region" description="Pro residues" evidence="2">
    <location>
        <begin position="42"/>
        <end position="51"/>
    </location>
</feature>
<name>A0ABU8U192_9ACTN</name>
<keyword evidence="1" id="KW-0723">Serine/threonine-protein kinase</keyword>
<dbReference type="InterPro" id="IPR050267">
    <property type="entry name" value="Anti-sigma-factor_SerPK"/>
</dbReference>
<evidence type="ECO:0000256" key="2">
    <source>
        <dbReference type="SAM" id="MobiDB-lite"/>
    </source>
</evidence>
<dbReference type="Gene3D" id="3.30.565.10">
    <property type="entry name" value="Histidine kinase-like ATPase, C-terminal domain"/>
    <property type="match status" value="1"/>
</dbReference>
<organism evidence="4 5">
    <name type="scientific">Streptomyces caledonius</name>
    <dbReference type="NCBI Taxonomy" id="3134107"/>
    <lineage>
        <taxon>Bacteria</taxon>
        <taxon>Bacillati</taxon>
        <taxon>Actinomycetota</taxon>
        <taxon>Actinomycetes</taxon>
        <taxon>Kitasatosporales</taxon>
        <taxon>Streptomycetaceae</taxon>
        <taxon>Streptomyces</taxon>
    </lineage>
</organism>
<dbReference type="PANTHER" id="PTHR35526:SF3">
    <property type="entry name" value="ANTI-SIGMA-F FACTOR RSBW"/>
    <property type="match status" value="1"/>
</dbReference>
<keyword evidence="1" id="KW-0808">Transferase</keyword>
<sequence>MLLIVAELVTNAIRHTDGPCTLHLELHDDHIEIQVTDTSPTHPNPAHPIPTEPAAGDGN</sequence>
<dbReference type="EMBL" id="JBBKAM010000002">
    <property type="protein sequence ID" value="MEJ8641644.1"/>
    <property type="molecule type" value="Genomic_DNA"/>
</dbReference>
<proteinExistence type="predicted"/>
<dbReference type="CDD" id="cd16936">
    <property type="entry name" value="HATPase_RsbW-like"/>
    <property type="match status" value="1"/>
</dbReference>
<evidence type="ECO:0000256" key="1">
    <source>
        <dbReference type="ARBA" id="ARBA00022527"/>
    </source>
</evidence>
<comment type="caution">
    <text evidence="4">The sequence shown here is derived from an EMBL/GenBank/DDBJ whole genome shotgun (WGS) entry which is preliminary data.</text>
</comment>